<evidence type="ECO:0000313" key="7">
    <source>
        <dbReference type="EMBL" id="KPW20375.1"/>
    </source>
</evidence>
<protein>
    <recommendedName>
        <fullName evidence="4">3,4-dihydroxy-2-butanone 4-phosphate synthase</fullName>
        <ecNumber evidence="3">4.1.99.12</ecNumber>
    </recommendedName>
</protein>
<feature type="non-terminal residue" evidence="7">
    <location>
        <position position="86"/>
    </location>
</feature>
<dbReference type="GO" id="GO:0005829">
    <property type="term" value="C:cytosol"/>
    <property type="evidence" value="ECO:0007669"/>
    <property type="project" value="TreeGrafter"/>
</dbReference>
<dbReference type="InterPro" id="IPR000422">
    <property type="entry name" value="DHBP_synthase_RibB"/>
</dbReference>
<dbReference type="Gene3D" id="3.90.870.10">
    <property type="entry name" value="DHBP synthase"/>
    <property type="match status" value="1"/>
</dbReference>
<keyword evidence="6" id="KW-0479">Metal-binding</keyword>
<dbReference type="GO" id="GO:0009231">
    <property type="term" value="P:riboflavin biosynthetic process"/>
    <property type="evidence" value="ECO:0007669"/>
    <property type="project" value="UniProtKB-UniPathway"/>
</dbReference>
<dbReference type="Pfam" id="PF00926">
    <property type="entry name" value="DHBP_synthase"/>
    <property type="match status" value="1"/>
</dbReference>
<keyword evidence="5" id="KW-0686">Riboflavin biosynthesis</keyword>
<evidence type="ECO:0000256" key="2">
    <source>
        <dbReference type="ARBA" id="ARBA00004904"/>
    </source>
</evidence>
<dbReference type="PATRIC" id="fig|199198.5.peg.1485"/>
<evidence type="ECO:0000256" key="4">
    <source>
        <dbReference type="ARBA" id="ARBA00018836"/>
    </source>
</evidence>
<evidence type="ECO:0000313" key="8">
    <source>
        <dbReference type="Proteomes" id="UP000050297"/>
    </source>
</evidence>
<comment type="pathway">
    <text evidence="2">Cofactor biosynthesis; riboflavin biosynthesis; 2-hydroxy-3-oxobutyl phosphate from D-ribulose 5-phosphate: step 1/1.</text>
</comment>
<dbReference type="UniPathway" id="UPA00275">
    <property type="reaction ID" value="UER00399"/>
</dbReference>
<accession>A0A0P9JVC3</accession>
<organism evidence="7 8">
    <name type="scientific">Pseudomonas syringae pv. aceris</name>
    <dbReference type="NCBI Taxonomy" id="199198"/>
    <lineage>
        <taxon>Bacteria</taxon>
        <taxon>Pseudomonadati</taxon>
        <taxon>Pseudomonadota</taxon>
        <taxon>Gammaproteobacteria</taxon>
        <taxon>Pseudomonadales</taxon>
        <taxon>Pseudomonadaceae</taxon>
        <taxon>Pseudomonas</taxon>
        <taxon>Pseudomonas syringae</taxon>
    </lineage>
</organism>
<comment type="function">
    <text evidence="1">Catalyzes the conversion of D-ribulose 5-phosphate to formate and 3,4-dihydroxy-2-butanone 4-phosphate.</text>
</comment>
<gene>
    <name evidence="7" type="ORF">ALO91_04752</name>
</gene>
<name>A0A0P9JVC3_PSESX</name>
<dbReference type="EMBL" id="LJPM01000258">
    <property type="protein sequence ID" value="KPW20375.1"/>
    <property type="molecule type" value="Genomic_DNA"/>
</dbReference>
<comment type="caution">
    <text evidence="7">The sequence shown here is derived from an EMBL/GenBank/DDBJ whole genome shotgun (WGS) entry which is preliminary data.</text>
</comment>
<evidence type="ECO:0000256" key="6">
    <source>
        <dbReference type="ARBA" id="ARBA00022723"/>
    </source>
</evidence>
<evidence type="ECO:0000256" key="5">
    <source>
        <dbReference type="ARBA" id="ARBA00022619"/>
    </source>
</evidence>
<dbReference type="GO" id="GO:0003935">
    <property type="term" value="F:GTP cyclohydrolase II activity"/>
    <property type="evidence" value="ECO:0007669"/>
    <property type="project" value="TreeGrafter"/>
</dbReference>
<dbReference type="GO" id="GO:0008686">
    <property type="term" value="F:3,4-dihydroxy-2-butanone-4-phosphate synthase activity"/>
    <property type="evidence" value="ECO:0007669"/>
    <property type="project" value="UniProtKB-EC"/>
</dbReference>
<proteinExistence type="predicted"/>
<reference evidence="7 8" key="1">
    <citation type="submission" date="2015-09" db="EMBL/GenBank/DDBJ databases">
        <title>Genome announcement of multiple Pseudomonas syringae strains.</title>
        <authorList>
            <person name="Thakur S."/>
            <person name="Wang P.W."/>
            <person name="Gong Y."/>
            <person name="Weir B.S."/>
            <person name="Guttman D.S."/>
        </authorList>
    </citation>
    <scope>NUCLEOTIDE SEQUENCE [LARGE SCALE GENOMIC DNA]</scope>
    <source>
        <strain evidence="7 8">ICMP2802</strain>
    </source>
</reference>
<dbReference type="InterPro" id="IPR017945">
    <property type="entry name" value="DHBP_synth_RibB-like_a/b_dom"/>
</dbReference>
<dbReference type="PANTHER" id="PTHR21327:SF18">
    <property type="entry name" value="3,4-DIHYDROXY-2-BUTANONE 4-PHOSPHATE SYNTHASE"/>
    <property type="match status" value="1"/>
</dbReference>
<dbReference type="EC" id="4.1.99.12" evidence="3"/>
<evidence type="ECO:0000256" key="1">
    <source>
        <dbReference type="ARBA" id="ARBA00002284"/>
    </source>
</evidence>
<evidence type="ECO:0000256" key="3">
    <source>
        <dbReference type="ARBA" id="ARBA00012153"/>
    </source>
</evidence>
<dbReference type="PANTHER" id="PTHR21327">
    <property type="entry name" value="GTP CYCLOHYDROLASE II-RELATED"/>
    <property type="match status" value="1"/>
</dbReference>
<dbReference type="AlphaFoldDB" id="A0A0P9JVC3"/>
<dbReference type="GO" id="GO:0046872">
    <property type="term" value="F:metal ion binding"/>
    <property type="evidence" value="ECO:0007669"/>
    <property type="project" value="UniProtKB-KW"/>
</dbReference>
<dbReference type="SUPFAM" id="SSF55821">
    <property type="entry name" value="YrdC/RibB"/>
    <property type="match status" value="1"/>
</dbReference>
<sequence length="86" mass="9802">MCEIFCLMVYHDSSTHKTGKLTMAFDRIEDIIEDYRQGKMVLLVDDEDRENEGDLLLAADCCSPQAISFMAREARGLICLTLTDEH</sequence>
<dbReference type="Proteomes" id="UP000050297">
    <property type="component" value="Unassembled WGS sequence"/>
</dbReference>